<evidence type="ECO:0000256" key="3">
    <source>
        <dbReference type="ARBA" id="ARBA00022543"/>
    </source>
</evidence>
<dbReference type="InterPro" id="IPR018229">
    <property type="entry name" value="Rhodopsin_retinal_BS"/>
</dbReference>
<keyword evidence="3" id="KW-0600">Photoreceptor protein</keyword>
<evidence type="ECO:0000256" key="11">
    <source>
        <dbReference type="SAM" id="Phobius"/>
    </source>
</evidence>
<evidence type="ECO:0000256" key="5">
    <source>
        <dbReference type="ARBA" id="ARBA00022692"/>
    </source>
</evidence>
<comment type="subcellular location">
    <subcellularLocation>
        <location evidence="1">Membrane</location>
        <topology evidence="1">Multi-pass membrane protein</topology>
    </subcellularLocation>
</comment>
<accession>A0A6C0BPY1</accession>
<keyword evidence="4" id="KW-0716">Sensory transduction</keyword>
<dbReference type="Gene3D" id="1.20.1070.10">
    <property type="entry name" value="Rhodopsin 7-helix transmembrane proteins"/>
    <property type="match status" value="1"/>
</dbReference>
<protein>
    <submittedName>
        <fullName evidence="12">Uncharacterized protein</fullName>
    </submittedName>
</protein>
<feature type="transmembrane region" description="Helical" evidence="11">
    <location>
        <begin position="172"/>
        <end position="192"/>
    </location>
</feature>
<feature type="transmembrane region" description="Helical" evidence="11">
    <location>
        <begin position="115"/>
        <end position="131"/>
    </location>
</feature>
<name>A0A6C0BPY1_9ZZZZ</name>
<feature type="transmembrane region" description="Helical" evidence="11">
    <location>
        <begin position="198"/>
        <end position="219"/>
    </location>
</feature>
<evidence type="ECO:0000256" key="4">
    <source>
        <dbReference type="ARBA" id="ARBA00022606"/>
    </source>
</evidence>
<keyword evidence="9 11" id="KW-0472">Membrane</keyword>
<keyword evidence="10" id="KW-0675">Receptor</keyword>
<keyword evidence="6" id="KW-0681">Retinal protein</keyword>
<evidence type="ECO:0000256" key="2">
    <source>
        <dbReference type="ARBA" id="ARBA00008130"/>
    </source>
</evidence>
<dbReference type="GO" id="GO:0009881">
    <property type="term" value="F:photoreceptor activity"/>
    <property type="evidence" value="ECO:0007669"/>
    <property type="project" value="UniProtKB-KW"/>
</dbReference>
<feature type="transmembrane region" description="Helical" evidence="11">
    <location>
        <begin position="42"/>
        <end position="60"/>
    </location>
</feature>
<dbReference type="SUPFAM" id="SSF81321">
    <property type="entry name" value="Family A G protein-coupled receptor-like"/>
    <property type="match status" value="1"/>
</dbReference>
<proteinExistence type="inferred from homology"/>
<keyword evidence="7 11" id="KW-1133">Transmembrane helix</keyword>
<keyword evidence="8" id="KW-0157">Chromophore</keyword>
<evidence type="ECO:0000256" key="8">
    <source>
        <dbReference type="ARBA" id="ARBA00022991"/>
    </source>
</evidence>
<evidence type="ECO:0000313" key="12">
    <source>
        <dbReference type="EMBL" id="QHS94447.1"/>
    </source>
</evidence>
<dbReference type="GO" id="GO:0005216">
    <property type="term" value="F:monoatomic ion channel activity"/>
    <property type="evidence" value="ECO:0007669"/>
    <property type="project" value="InterPro"/>
</dbReference>
<feature type="transmembrane region" description="Helical" evidence="11">
    <location>
        <begin position="143"/>
        <end position="160"/>
    </location>
</feature>
<reference evidence="12" key="1">
    <citation type="journal article" date="2020" name="Nature">
        <title>Giant virus diversity and host interactions through global metagenomics.</title>
        <authorList>
            <person name="Schulz F."/>
            <person name="Roux S."/>
            <person name="Paez-Espino D."/>
            <person name="Jungbluth S."/>
            <person name="Walsh D.A."/>
            <person name="Denef V.J."/>
            <person name="McMahon K.D."/>
            <person name="Konstantinidis K.T."/>
            <person name="Eloe-Fadrosh E.A."/>
            <person name="Kyrpides N.C."/>
            <person name="Woyke T."/>
        </authorList>
    </citation>
    <scope>NUCLEOTIDE SEQUENCE</scope>
    <source>
        <strain evidence="12">GVMAG-M-3300018416-45</strain>
    </source>
</reference>
<feature type="transmembrane region" description="Helical" evidence="11">
    <location>
        <begin position="6"/>
        <end position="30"/>
    </location>
</feature>
<dbReference type="AlphaFoldDB" id="A0A6C0BPY1"/>
<dbReference type="EMBL" id="MN739225">
    <property type="protein sequence ID" value="QHS94447.1"/>
    <property type="molecule type" value="Genomic_DNA"/>
</dbReference>
<dbReference type="GO" id="GO:0007602">
    <property type="term" value="P:phototransduction"/>
    <property type="evidence" value="ECO:0007669"/>
    <property type="project" value="UniProtKB-KW"/>
</dbReference>
<evidence type="ECO:0000256" key="9">
    <source>
        <dbReference type="ARBA" id="ARBA00023136"/>
    </source>
</evidence>
<sequence>MVYDMVHNTLILSVMVQLMTGIFQIIPLFMKITLKKMILMQLLYLDLLVQFIEFIFYVWWVANYTNVRDITSLRYIDWAITTPVMLFTLIIYILYINNNTVNYNLYDTFMGNKETIGIVLLLNWVMLYVGYKGEIGDMSVIKSVSLGFIPFIIYFYIIYNKYLLNSDYSANVLFYYFVTIWGIYGIAALFSYNVKNSFYNILDVFAKNFFGVYIAYLILFKS</sequence>
<keyword evidence="5 11" id="KW-0812">Transmembrane</keyword>
<evidence type="ECO:0000256" key="7">
    <source>
        <dbReference type="ARBA" id="ARBA00022989"/>
    </source>
</evidence>
<organism evidence="12">
    <name type="scientific">viral metagenome</name>
    <dbReference type="NCBI Taxonomy" id="1070528"/>
    <lineage>
        <taxon>unclassified sequences</taxon>
        <taxon>metagenomes</taxon>
        <taxon>organismal metagenomes</taxon>
    </lineage>
</organism>
<dbReference type="SMART" id="SM01021">
    <property type="entry name" value="Bac_rhodopsin"/>
    <property type="match status" value="1"/>
</dbReference>
<dbReference type="PROSITE" id="PS00950">
    <property type="entry name" value="BACTERIAL_OPSIN_1"/>
    <property type="match status" value="1"/>
</dbReference>
<dbReference type="PRINTS" id="PR00251">
    <property type="entry name" value="BACTRLOPSIN"/>
</dbReference>
<dbReference type="GO" id="GO:0016020">
    <property type="term" value="C:membrane"/>
    <property type="evidence" value="ECO:0007669"/>
    <property type="project" value="UniProtKB-SubCell"/>
</dbReference>
<feature type="transmembrane region" description="Helical" evidence="11">
    <location>
        <begin position="75"/>
        <end position="95"/>
    </location>
</feature>
<dbReference type="InterPro" id="IPR001425">
    <property type="entry name" value="Arc/bac/fun_rhodopsins"/>
</dbReference>
<dbReference type="Pfam" id="PF01036">
    <property type="entry name" value="Bac_rhodopsin"/>
    <property type="match status" value="1"/>
</dbReference>
<comment type="similarity">
    <text evidence="2">Belongs to the archaeal/bacterial/fungal opsin family.</text>
</comment>
<evidence type="ECO:0000256" key="10">
    <source>
        <dbReference type="ARBA" id="ARBA00023170"/>
    </source>
</evidence>
<evidence type="ECO:0000256" key="6">
    <source>
        <dbReference type="ARBA" id="ARBA00022925"/>
    </source>
</evidence>
<evidence type="ECO:0000256" key="1">
    <source>
        <dbReference type="ARBA" id="ARBA00004141"/>
    </source>
</evidence>